<proteinExistence type="predicted"/>
<protein>
    <submittedName>
        <fullName evidence="3">9948_t:CDS:1</fullName>
    </submittedName>
</protein>
<dbReference type="OrthoDB" id="2439285at2759"/>
<reference evidence="3" key="1">
    <citation type="submission" date="2021-06" db="EMBL/GenBank/DDBJ databases">
        <authorList>
            <person name="Kallberg Y."/>
            <person name="Tangrot J."/>
            <person name="Rosling A."/>
        </authorList>
    </citation>
    <scope>NUCLEOTIDE SEQUENCE</scope>
    <source>
        <strain evidence="3">BR232B</strain>
    </source>
</reference>
<evidence type="ECO:0000313" key="3">
    <source>
        <dbReference type="EMBL" id="CAG8650497.1"/>
    </source>
</evidence>
<gene>
    <name evidence="3" type="ORF">PBRASI_LOCUS10241</name>
</gene>
<feature type="coiled-coil region" evidence="1">
    <location>
        <begin position="8"/>
        <end position="73"/>
    </location>
</feature>
<feature type="region of interest" description="Disordered" evidence="2">
    <location>
        <begin position="107"/>
        <end position="126"/>
    </location>
</feature>
<evidence type="ECO:0000256" key="2">
    <source>
        <dbReference type="SAM" id="MobiDB-lite"/>
    </source>
</evidence>
<dbReference type="EMBL" id="CAJVPI010002859">
    <property type="protein sequence ID" value="CAG8650497.1"/>
    <property type="molecule type" value="Genomic_DNA"/>
</dbReference>
<organism evidence="3 4">
    <name type="scientific">Paraglomus brasilianum</name>
    <dbReference type="NCBI Taxonomy" id="144538"/>
    <lineage>
        <taxon>Eukaryota</taxon>
        <taxon>Fungi</taxon>
        <taxon>Fungi incertae sedis</taxon>
        <taxon>Mucoromycota</taxon>
        <taxon>Glomeromycotina</taxon>
        <taxon>Glomeromycetes</taxon>
        <taxon>Paraglomerales</taxon>
        <taxon>Paraglomeraceae</taxon>
        <taxon>Paraglomus</taxon>
    </lineage>
</organism>
<keyword evidence="4" id="KW-1185">Reference proteome</keyword>
<evidence type="ECO:0000313" key="4">
    <source>
        <dbReference type="Proteomes" id="UP000789739"/>
    </source>
</evidence>
<accession>A0A9N9DRQ1</accession>
<comment type="caution">
    <text evidence="3">The sequence shown here is derived from an EMBL/GenBank/DDBJ whole genome shotgun (WGS) entry which is preliminary data.</text>
</comment>
<dbReference type="Proteomes" id="UP000789739">
    <property type="component" value="Unassembled WGS sequence"/>
</dbReference>
<keyword evidence="1" id="KW-0175">Coiled coil</keyword>
<name>A0A9N9DRQ1_9GLOM</name>
<evidence type="ECO:0000256" key="1">
    <source>
        <dbReference type="SAM" id="Coils"/>
    </source>
</evidence>
<sequence>MASAQSTVDSLKELNSRFIAEIDKLREENTDIRSENIKLKQDKEEVEAKFTNLEQRDKEKTNLIAKLEQSDKEKTSLIVKLERDAPITVSPEISSNHIPKQMILRNEDAPASDVSDNASKSDLHQPICIESKSSEGKDIDEFLNSVNKKGIRNEIRERKRKVALNS</sequence>
<dbReference type="AlphaFoldDB" id="A0A9N9DRQ1"/>